<reference evidence="6" key="1">
    <citation type="submission" date="2025-08" db="UniProtKB">
        <authorList>
            <consortium name="RefSeq"/>
        </authorList>
    </citation>
    <scope>IDENTIFICATION</scope>
</reference>
<keyword evidence="3" id="KW-1133">Transmembrane helix</keyword>
<keyword evidence="2" id="KW-0677">Repeat</keyword>
<feature type="transmembrane region" description="Helical" evidence="3">
    <location>
        <begin position="287"/>
        <end position="309"/>
    </location>
</feature>
<dbReference type="GeneID" id="110760287"/>
<keyword evidence="5" id="KW-1185">Reference proteome</keyword>
<dbReference type="Pfam" id="PF20160">
    <property type="entry name" value="C-JID"/>
    <property type="match status" value="1"/>
</dbReference>
<evidence type="ECO:0000256" key="2">
    <source>
        <dbReference type="ARBA" id="ARBA00022737"/>
    </source>
</evidence>
<dbReference type="InterPro" id="IPR045344">
    <property type="entry name" value="C-JID"/>
</dbReference>
<feature type="transmembrane region" description="Helical" evidence="3">
    <location>
        <begin position="321"/>
        <end position="343"/>
    </location>
</feature>
<dbReference type="KEGG" id="pavi:110760287"/>
<evidence type="ECO:0000259" key="4">
    <source>
        <dbReference type="Pfam" id="PF20160"/>
    </source>
</evidence>
<evidence type="ECO:0000313" key="5">
    <source>
        <dbReference type="Proteomes" id="UP000515124"/>
    </source>
</evidence>
<dbReference type="Proteomes" id="UP000515124">
    <property type="component" value="Unplaced"/>
</dbReference>
<dbReference type="RefSeq" id="XP_021818226.1">
    <property type="nucleotide sequence ID" value="XM_021962534.1"/>
</dbReference>
<proteinExistence type="predicted"/>
<sequence>MSLRVDGCQRLQQLPHLRFGLAADNEGFGPFEIYTDDCTSLKMLPKLSIKKGSYVTLSCLNCSGLVEIENDGCDDSIILQILWIALDWSFFKVPELIRHLLPFEILIPGSKIPEWFNNQSVGDSLIVEIPPWLMNDFWIAFCAVFENPPHDASTHFQIECRPGEGAPVKSKPIDKGHLVSPHLWVSCVYHYVLVREWSQIMKISFHMYDFFSKLSDRIYCSGIKKCGFRLMRKQDVKGLDQIMMMNYSINISTKATSPHNSADTSGSASGSSHQKSLCRKSYALSKWFLTELVKIFSLFLTTAVFMKSFNNSKQWGCIGLLIWWVTTLISHLGLAPSYFSLLLKSLIKTVIPKRAAKFLRPLLKTPPQMYAHKYLKS</sequence>
<evidence type="ECO:0000256" key="1">
    <source>
        <dbReference type="ARBA" id="ARBA00022614"/>
    </source>
</evidence>
<organism evidence="5 6">
    <name type="scientific">Prunus avium</name>
    <name type="common">Cherry</name>
    <name type="synonym">Cerasus avium</name>
    <dbReference type="NCBI Taxonomy" id="42229"/>
    <lineage>
        <taxon>Eukaryota</taxon>
        <taxon>Viridiplantae</taxon>
        <taxon>Streptophyta</taxon>
        <taxon>Embryophyta</taxon>
        <taxon>Tracheophyta</taxon>
        <taxon>Spermatophyta</taxon>
        <taxon>Magnoliopsida</taxon>
        <taxon>eudicotyledons</taxon>
        <taxon>Gunneridae</taxon>
        <taxon>Pentapetalae</taxon>
        <taxon>rosids</taxon>
        <taxon>fabids</taxon>
        <taxon>Rosales</taxon>
        <taxon>Rosaceae</taxon>
        <taxon>Amygdaloideae</taxon>
        <taxon>Amygdaleae</taxon>
        <taxon>Prunus</taxon>
    </lineage>
</organism>
<evidence type="ECO:0000313" key="6">
    <source>
        <dbReference type="RefSeq" id="XP_021818226.1"/>
    </source>
</evidence>
<keyword evidence="3" id="KW-0472">Membrane</keyword>
<accession>A0A6P5SX55</accession>
<keyword evidence="3" id="KW-0812">Transmembrane</keyword>
<keyword evidence="1" id="KW-0433">Leucine-rich repeat</keyword>
<feature type="domain" description="C-JID" evidence="4">
    <location>
        <begin position="107"/>
        <end position="236"/>
    </location>
</feature>
<evidence type="ECO:0000256" key="3">
    <source>
        <dbReference type="SAM" id="Phobius"/>
    </source>
</evidence>
<name>A0A6P5SX55_PRUAV</name>
<dbReference type="AlphaFoldDB" id="A0A6P5SX55"/>
<protein>
    <submittedName>
        <fullName evidence="6">Uncharacterized protein LOC110760287</fullName>
    </submittedName>
</protein>
<gene>
    <name evidence="6" type="primary">LOC110760287</name>
</gene>